<proteinExistence type="predicted"/>
<dbReference type="RefSeq" id="WP_089317512.1">
    <property type="nucleotide sequence ID" value="NZ_FZOQ01000002.1"/>
</dbReference>
<accession>A0A239BLW5</accession>
<dbReference type="Pfam" id="PF13489">
    <property type="entry name" value="Methyltransf_23"/>
    <property type="match status" value="1"/>
</dbReference>
<dbReference type="AlphaFoldDB" id="A0A239BLW5"/>
<dbReference type="CDD" id="cd02440">
    <property type="entry name" value="AdoMet_MTases"/>
    <property type="match status" value="1"/>
</dbReference>
<dbReference type="EMBL" id="FZOQ01000002">
    <property type="protein sequence ID" value="SNS08609.1"/>
    <property type="molecule type" value="Genomic_DNA"/>
</dbReference>
<keyword evidence="1" id="KW-0808">Transferase</keyword>
<dbReference type="GO" id="GO:0008168">
    <property type="term" value="F:methyltransferase activity"/>
    <property type="evidence" value="ECO:0007669"/>
    <property type="project" value="UniProtKB-KW"/>
</dbReference>
<dbReference type="SUPFAM" id="SSF53335">
    <property type="entry name" value="S-adenosyl-L-methionine-dependent methyltransferases"/>
    <property type="match status" value="1"/>
</dbReference>
<evidence type="ECO:0000313" key="2">
    <source>
        <dbReference type="Proteomes" id="UP000198432"/>
    </source>
</evidence>
<dbReference type="PANTHER" id="PTHR43861">
    <property type="entry name" value="TRANS-ACONITATE 2-METHYLTRANSFERASE-RELATED"/>
    <property type="match status" value="1"/>
</dbReference>
<sequence>MVNSPLSGKASRLIGKVDREWLVKAYSGSFGIDVLPLLPNNIDLALYEDIEYKYRFFHPFHVTGDDKFYQGLEKFDWYYMPWKWEHEVSLNYIKNNLKVLEVGCGSGGFLKKVSSKVGKDNVVGLELNSDAVSRLQAEDYLVYDSDITKFSSTNKDVFDLVCSFQVLEHIADVRGFINAKIDCLKRGGKLIISVPNNDSTLFHINYGGALNYPPHHLGMWNKASLKALQDLFPIKLKKFYFEPLQEYHWDWYLSIIDYKVDNSSFSRFLKKYPRLKSNLHSLLRLLKPSIKGHSIVAVYEKQ</sequence>
<gene>
    <name evidence="1" type="ORF">SAMN06296052_10211</name>
</gene>
<organism evidence="1 2">
    <name type="scientific">Pontibacter ummariensis</name>
    <dbReference type="NCBI Taxonomy" id="1610492"/>
    <lineage>
        <taxon>Bacteria</taxon>
        <taxon>Pseudomonadati</taxon>
        <taxon>Bacteroidota</taxon>
        <taxon>Cytophagia</taxon>
        <taxon>Cytophagales</taxon>
        <taxon>Hymenobacteraceae</taxon>
        <taxon>Pontibacter</taxon>
    </lineage>
</organism>
<protein>
    <submittedName>
        <fullName evidence="1">Methyltransferase domain-containing protein</fullName>
    </submittedName>
</protein>
<dbReference type="PANTHER" id="PTHR43861:SF6">
    <property type="entry name" value="METHYLTRANSFERASE TYPE 11"/>
    <property type="match status" value="1"/>
</dbReference>
<keyword evidence="2" id="KW-1185">Reference proteome</keyword>
<dbReference type="Gene3D" id="3.40.50.150">
    <property type="entry name" value="Vaccinia Virus protein VP39"/>
    <property type="match status" value="1"/>
</dbReference>
<dbReference type="InterPro" id="IPR029063">
    <property type="entry name" value="SAM-dependent_MTases_sf"/>
</dbReference>
<keyword evidence="1" id="KW-0489">Methyltransferase</keyword>
<dbReference type="Proteomes" id="UP000198432">
    <property type="component" value="Unassembled WGS sequence"/>
</dbReference>
<evidence type="ECO:0000313" key="1">
    <source>
        <dbReference type="EMBL" id="SNS08609.1"/>
    </source>
</evidence>
<name>A0A239BLW5_9BACT</name>
<reference evidence="2" key="1">
    <citation type="submission" date="2017-06" db="EMBL/GenBank/DDBJ databases">
        <authorList>
            <person name="Varghese N."/>
            <person name="Submissions S."/>
        </authorList>
    </citation>
    <scope>NUCLEOTIDE SEQUENCE [LARGE SCALE GENOMIC DNA]</scope>
    <source>
        <strain evidence="2">NKM1</strain>
    </source>
</reference>
<dbReference type="GO" id="GO:0032259">
    <property type="term" value="P:methylation"/>
    <property type="evidence" value="ECO:0007669"/>
    <property type="project" value="UniProtKB-KW"/>
</dbReference>
<dbReference type="OrthoDB" id="3896938at2"/>